<organism evidence="1 2">
    <name type="scientific">Variovorax humicola</name>
    <dbReference type="NCBI Taxonomy" id="1769758"/>
    <lineage>
        <taxon>Bacteria</taxon>
        <taxon>Pseudomonadati</taxon>
        <taxon>Pseudomonadota</taxon>
        <taxon>Betaproteobacteria</taxon>
        <taxon>Burkholderiales</taxon>
        <taxon>Comamonadaceae</taxon>
        <taxon>Variovorax</taxon>
    </lineage>
</organism>
<protein>
    <recommendedName>
        <fullName evidence="3">Lipoprotein</fullName>
    </recommendedName>
</protein>
<accession>A0ABU8W2D1</accession>
<evidence type="ECO:0008006" key="3">
    <source>
        <dbReference type="Google" id="ProtNLM"/>
    </source>
</evidence>
<dbReference type="EMBL" id="JBBKZV010000012">
    <property type="protein sequence ID" value="MEJ8824206.1"/>
    <property type="molecule type" value="Genomic_DNA"/>
</dbReference>
<proteinExistence type="predicted"/>
<evidence type="ECO:0000313" key="2">
    <source>
        <dbReference type="Proteomes" id="UP001363010"/>
    </source>
</evidence>
<evidence type="ECO:0000313" key="1">
    <source>
        <dbReference type="EMBL" id="MEJ8824206.1"/>
    </source>
</evidence>
<sequence length="126" mass="13330">MKRTHRFGRAMTMASALALVFGGLLALGGCVAVPAGGYAYPYAYSGYYGDTYWAPSLYLSGAYYGAYYGGCCYRPYGWYGRYPYYGYGGRGYYGYGSRPGWGRGYAGPGGRGGGWGGHGGGGGGRH</sequence>
<keyword evidence="2" id="KW-1185">Reference proteome</keyword>
<reference evidence="1 2" key="1">
    <citation type="submission" date="2024-03" db="EMBL/GenBank/DDBJ databases">
        <title>Novel species of the genus Variovorax.</title>
        <authorList>
            <person name="Liu Q."/>
            <person name="Xin Y.-H."/>
        </authorList>
    </citation>
    <scope>NUCLEOTIDE SEQUENCE [LARGE SCALE GENOMIC DNA]</scope>
    <source>
        <strain evidence="1 2">KACC 18501</strain>
    </source>
</reference>
<comment type="caution">
    <text evidence="1">The sequence shown here is derived from an EMBL/GenBank/DDBJ whole genome shotgun (WGS) entry which is preliminary data.</text>
</comment>
<gene>
    <name evidence="1" type="ORF">WKW80_19575</name>
</gene>
<dbReference type="PROSITE" id="PS51257">
    <property type="entry name" value="PROKAR_LIPOPROTEIN"/>
    <property type="match status" value="1"/>
</dbReference>
<dbReference type="Proteomes" id="UP001363010">
    <property type="component" value="Unassembled WGS sequence"/>
</dbReference>
<dbReference type="RefSeq" id="WP_340365241.1">
    <property type="nucleotide sequence ID" value="NZ_JBBKZV010000012.1"/>
</dbReference>
<name>A0ABU8W2D1_9BURK</name>